<dbReference type="Pfam" id="PF13191">
    <property type="entry name" value="AAA_16"/>
    <property type="match status" value="1"/>
</dbReference>
<evidence type="ECO:0000256" key="1">
    <source>
        <dbReference type="ARBA" id="ARBA00022705"/>
    </source>
</evidence>
<evidence type="ECO:0000256" key="2">
    <source>
        <dbReference type="SAM" id="MobiDB-lite"/>
    </source>
</evidence>
<dbReference type="Pfam" id="PF22606">
    <property type="entry name" value="Cdc6-ORC-like_ATPase_lid"/>
    <property type="match status" value="1"/>
</dbReference>
<accession>A0A835XNQ9</accession>
<dbReference type="InterPro" id="IPR050311">
    <property type="entry name" value="ORC1/CDC6"/>
</dbReference>
<dbReference type="GO" id="GO:0005634">
    <property type="term" value="C:nucleus"/>
    <property type="evidence" value="ECO:0007669"/>
    <property type="project" value="TreeGrafter"/>
</dbReference>
<gene>
    <name evidence="4" type="ORF">HYH03_013995</name>
</gene>
<dbReference type="GO" id="GO:0003688">
    <property type="term" value="F:DNA replication origin binding"/>
    <property type="evidence" value="ECO:0007669"/>
    <property type="project" value="TreeGrafter"/>
</dbReference>
<feature type="region of interest" description="Disordered" evidence="2">
    <location>
        <begin position="1"/>
        <end position="214"/>
    </location>
</feature>
<dbReference type="GO" id="GO:0033314">
    <property type="term" value="P:mitotic DNA replication checkpoint signaling"/>
    <property type="evidence" value="ECO:0007669"/>
    <property type="project" value="TreeGrafter"/>
</dbReference>
<feature type="compositionally biased region" description="Pro residues" evidence="2">
    <location>
        <begin position="66"/>
        <end position="76"/>
    </location>
</feature>
<feature type="compositionally biased region" description="Basic and acidic residues" evidence="2">
    <location>
        <begin position="155"/>
        <end position="164"/>
    </location>
</feature>
<evidence type="ECO:0000313" key="4">
    <source>
        <dbReference type="EMBL" id="KAG2487428.1"/>
    </source>
</evidence>
<keyword evidence="5" id="KW-1185">Reference proteome</keyword>
<feature type="region of interest" description="Disordered" evidence="2">
    <location>
        <begin position="768"/>
        <end position="838"/>
    </location>
</feature>
<feature type="compositionally biased region" description="Low complexity" evidence="2">
    <location>
        <begin position="1"/>
        <end position="33"/>
    </location>
</feature>
<proteinExistence type="predicted"/>
<organism evidence="4 5">
    <name type="scientific">Edaphochlamys debaryana</name>
    <dbReference type="NCBI Taxonomy" id="47281"/>
    <lineage>
        <taxon>Eukaryota</taxon>
        <taxon>Viridiplantae</taxon>
        <taxon>Chlorophyta</taxon>
        <taxon>core chlorophytes</taxon>
        <taxon>Chlorophyceae</taxon>
        <taxon>CS clade</taxon>
        <taxon>Chlamydomonadales</taxon>
        <taxon>Chlamydomonadales incertae sedis</taxon>
        <taxon>Edaphochlamys</taxon>
    </lineage>
</organism>
<dbReference type="OrthoDB" id="1926878at2759"/>
<dbReference type="EMBL" id="JAEHOE010000097">
    <property type="protein sequence ID" value="KAG2487428.1"/>
    <property type="molecule type" value="Genomic_DNA"/>
</dbReference>
<protein>
    <recommendedName>
        <fullName evidence="3">AAA+ ATPase domain-containing protein</fullName>
    </recommendedName>
</protein>
<feature type="region of interest" description="Disordered" evidence="2">
    <location>
        <begin position="469"/>
        <end position="515"/>
    </location>
</feature>
<evidence type="ECO:0000313" key="5">
    <source>
        <dbReference type="Proteomes" id="UP000612055"/>
    </source>
</evidence>
<keyword evidence="1" id="KW-0235">DNA replication</keyword>
<comment type="caution">
    <text evidence="4">The sequence shown here is derived from an EMBL/GenBank/DDBJ whole genome shotgun (WGS) entry which is preliminary data.</text>
</comment>
<evidence type="ECO:0000259" key="3">
    <source>
        <dbReference type="SMART" id="SM00382"/>
    </source>
</evidence>
<dbReference type="Proteomes" id="UP000612055">
    <property type="component" value="Unassembled WGS sequence"/>
</dbReference>
<reference evidence="4" key="1">
    <citation type="journal article" date="2020" name="bioRxiv">
        <title>Comparative genomics of Chlamydomonas.</title>
        <authorList>
            <person name="Craig R.J."/>
            <person name="Hasan A.R."/>
            <person name="Ness R.W."/>
            <person name="Keightley P.D."/>
        </authorList>
    </citation>
    <scope>NUCLEOTIDE SEQUENCE</scope>
    <source>
        <strain evidence="4">CCAP 11/70</strain>
    </source>
</reference>
<feature type="compositionally biased region" description="Basic residues" evidence="2">
    <location>
        <begin position="48"/>
        <end position="57"/>
    </location>
</feature>
<dbReference type="InterPro" id="IPR003593">
    <property type="entry name" value="AAA+_ATPase"/>
</dbReference>
<dbReference type="AlphaFoldDB" id="A0A835XNQ9"/>
<name>A0A835XNQ9_9CHLO</name>
<feature type="compositionally biased region" description="Low complexity" evidence="2">
    <location>
        <begin position="171"/>
        <end position="185"/>
    </location>
</feature>
<feature type="compositionally biased region" description="Gly residues" evidence="2">
    <location>
        <begin position="338"/>
        <end position="349"/>
    </location>
</feature>
<dbReference type="PANTHER" id="PTHR10763:SF26">
    <property type="entry name" value="CELL DIVISION CONTROL PROTEIN 6 HOMOLOG"/>
    <property type="match status" value="1"/>
</dbReference>
<feature type="compositionally biased region" description="Low complexity" evidence="2">
    <location>
        <begin position="499"/>
        <end position="515"/>
    </location>
</feature>
<feature type="region of interest" description="Disordered" evidence="2">
    <location>
        <begin position="335"/>
        <end position="354"/>
    </location>
</feature>
<dbReference type="GO" id="GO:0006270">
    <property type="term" value="P:DNA replication initiation"/>
    <property type="evidence" value="ECO:0007669"/>
    <property type="project" value="TreeGrafter"/>
</dbReference>
<dbReference type="SUPFAM" id="SSF52540">
    <property type="entry name" value="P-loop containing nucleoside triphosphate hydrolases"/>
    <property type="match status" value="1"/>
</dbReference>
<feature type="compositionally biased region" description="Basic residues" evidence="2">
    <location>
        <begin position="487"/>
        <end position="497"/>
    </location>
</feature>
<dbReference type="SMART" id="SM00382">
    <property type="entry name" value="AAA"/>
    <property type="match status" value="1"/>
</dbReference>
<feature type="domain" description="AAA+ ATPase" evidence="3">
    <location>
        <begin position="375"/>
        <end position="579"/>
    </location>
</feature>
<dbReference type="Gene3D" id="1.10.8.60">
    <property type="match status" value="1"/>
</dbReference>
<dbReference type="PANTHER" id="PTHR10763">
    <property type="entry name" value="CELL DIVISION CONTROL PROTEIN 6-RELATED"/>
    <property type="match status" value="1"/>
</dbReference>
<feature type="compositionally biased region" description="Pro residues" evidence="2">
    <location>
        <begin position="186"/>
        <end position="198"/>
    </location>
</feature>
<feature type="compositionally biased region" description="Low complexity" evidence="2">
    <location>
        <begin position="798"/>
        <end position="810"/>
    </location>
</feature>
<dbReference type="InterPro" id="IPR054425">
    <property type="entry name" value="Cdc6_ORC1-like_ATPase_lid"/>
</dbReference>
<feature type="compositionally biased region" description="Low complexity" evidence="2">
    <location>
        <begin position="134"/>
        <end position="154"/>
    </location>
</feature>
<dbReference type="InterPro" id="IPR027417">
    <property type="entry name" value="P-loop_NTPase"/>
</dbReference>
<dbReference type="InterPro" id="IPR041664">
    <property type="entry name" value="AAA_16"/>
</dbReference>
<sequence>MTGTRRGSSAATAAQAEAAPGSARRSSRVAAKADPTVEPVLVAIPMRKASKAAKSTKRGREELQPEPQPAPAPPPAAEEQPSKRRQCKSTATGAEPQPAPAPESKPEPACGQADATEAPAAKKTRRKSGRSSNAAAAAAAIAEAAAAELAASEAGTRESDKDPAPSEEDAGAAQACHQLEAAAAPSPAPAPAPAPAPLPALRSPTRHLLPLRSPPASPHRVLIATAAAKAAGSPARGTTLAAAAAKAAAGSPARATVPTTAPAAPPAAAAPAAAPAAAEGPLTPADITAIRRLLQPGAMAGTLMSCAAASAGGAPASAPAAAAATATAAATGTAGPAGASGSGAAGGGSAPEPAGRGAQFKELCGMVAEACSSGRGGAVYISGLPGTGKTYTVSRLLASLPSVGAASGAAFCVATVNCMTMDDPVQLYCRLQDELTAASTATSTTSTTAPSSFPSAAAAHDSLVSTLQRLSSLPPPSGGAGASAKAFKAKGSSKRGRGAADASTSAAASASDASSSGPRRRVFVVVLDEVDRLMRRREGGEELARLFQLPSAQGVPLVLLAVANSLDLTERMMPLLRARGLAPRHMVFTAYSRPQVLAILTAQLSCHPRGARVFDPAALDMVAKAVSSSSGDLRQALKACRTALDVLAEHNRAATTAAASASAAGDDPSSASAATAPAPAGRASVNIRDVHAALQRISAQGSGQPAVLGKIRGLPPQQQLVLLALATAVGARAAAASGEGSVFTGVNIFTGARPKFMDGVAFREIGNSQPAGSGANPGSCFDGPTPTKAGRGGGGAGAATPPTSTRVRGVTGPGGGGNATPGSRAHAPPSGRGGATPASILAGDAGLAMPAADVYSQYTGLCKQLDIPAMSESAFRTDALPGLDCDGLLKIQEGRTPAATRLSLRAMVKDVQAALADNVMFKRLLGASKPPPGPAAAGAGAGGIAGGAAPAVVPAVRA</sequence>
<dbReference type="Gene3D" id="3.40.50.300">
    <property type="entry name" value="P-loop containing nucleotide triphosphate hydrolases"/>
    <property type="match status" value="2"/>
</dbReference>